<dbReference type="CTD" id="9947671"/>
<dbReference type="EMBL" id="JH712494">
    <property type="protein sequence ID" value="EFO18267.2"/>
    <property type="molecule type" value="Genomic_DNA"/>
</dbReference>
<dbReference type="GeneID" id="9947671"/>
<feature type="non-terminal residue" evidence="2">
    <location>
        <position position="1"/>
    </location>
</feature>
<feature type="transmembrane region" description="Helical" evidence="1">
    <location>
        <begin position="6"/>
        <end position="24"/>
    </location>
</feature>
<name>A0A1S0TQU7_LOALO</name>
<protein>
    <submittedName>
        <fullName evidence="2">Uncharacterized protein</fullName>
    </submittedName>
</protein>
<sequence length="71" mass="8415">IAHGLTLLMPLLSVLILILIVKSYRQQAIQHFPQFYRWICCCKQAEDKIDYNVETMHSIISEQTRQRQLLN</sequence>
<evidence type="ECO:0000256" key="1">
    <source>
        <dbReference type="SAM" id="Phobius"/>
    </source>
</evidence>
<proteinExistence type="predicted"/>
<dbReference type="OMA" id="RWICCCK"/>
<accession>A0A1S0TQU7</accession>
<reference evidence="2" key="1">
    <citation type="submission" date="2012-04" db="EMBL/GenBank/DDBJ databases">
        <title>The Genome Sequence of Loa loa.</title>
        <authorList>
            <consortium name="The Broad Institute Genome Sequencing Platform"/>
            <consortium name="Broad Institute Genome Sequencing Center for Infectious Disease"/>
            <person name="Nutman T.B."/>
            <person name="Fink D.L."/>
            <person name="Russ C."/>
            <person name="Young S."/>
            <person name="Zeng Q."/>
            <person name="Gargeya S."/>
            <person name="Alvarado L."/>
            <person name="Berlin A."/>
            <person name="Chapman S.B."/>
            <person name="Chen Z."/>
            <person name="Freedman E."/>
            <person name="Gellesch M."/>
            <person name="Goldberg J."/>
            <person name="Griggs A."/>
            <person name="Gujja S."/>
            <person name="Heilman E.R."/>
            <person name="Heiman D."/>
            <person name="Howarth C."/>
            <person name="Mehta T."/>
            <person name="Neiman D."/>
            <person name="Pearson M."/>
            <person name="Roberts A."/>
            <person name="Saif S."/>
            <person name="Shea T."/>
            <person name="Shenoy N."/>
            <person name="Sisk P."/>
            <person name="Stolte C."/>
            <person name="Sykes S."/>
            <person name="White J."/>
            <person name="Yandava C."/>
            <person name="Haas B."/>
            <person name="Henn M.R."/>
            <person name="Nusbaum C."/>
            <person name="Birren B."/>
        </authorList>
    </citation>
    <scope>NUCLEOTIDE SEQUENCE [LARGE SCALE GENOMIC DNA]</scope>
</reference>
<dbReference type="OrthoDB" id="5871117at2759"/>
<keyword evidence="1" id="KW-1133">Transmembrane helix</keyword>
<gene>
    <name evidence="2" type="ORF">LOAG_10228</name>
</gene>
<dbReference type="InParanoid" id="A0A1S0TQU7"/>
<organism evidence="2">
    <name type="scientific">Loa loa</name>
    <name type="common">Eye worm</name>
    <name type="synonym">Filaria loa</name>
    <dbReference type="NCBI Taxonomy" id="7209"/>
    <lineage>
        <taxon>Eukaryota</taxon>
        <taxon>Metazoa</taxon>
        <taxon>Ecdysozoa</taxon>
        <taxon>Nematoda</taxon>
        <taxon>Chromadorea</taxon>
        <taxon>Rhabditida</taxon>
        <taxon>Spirurina</taxon>
        <taxon>Spiruromorpha</taxon>
        <taxon>Filarioidea</taxon>
        <taxon>Onchocercidae</taxon>
        <taxon>Loa</taxon>
    </lineage>
</organism>
<dbReference type="RefSeq" id="XP_003145803.2">
    <property type="nucleotide sequence ID" value="XM_003145755.2"/>
</dbReference>
<keyword evidence="1" id="KW-0472">Membrane</keyword>
<dbReference type="AlphaFoldDB" id="A0A1S0TQU7"/>
<dbReference type="KEGG" id="loa:LOAG_10228"/>
<evidence type="ECO:0000313" key="2">
    <source>
        <dbReference type="EMBL" id="EFO18267.2"/>
    </source>
</evidence>
<keyword evidence="1" id="KW-0812">Transmembrane</keyword>